<dbReference type="CDD" id="cd06071">
    <property type="entry name" value="Beach"/>
    <property type="match status" value="1"/>
</dbReference>
<evidence type="ECO:0000256" key="1">
    <source>
        <dbReference type="ARBA" id="ARBA00022574"/>
    </source>
</evidence>
<feature type="region of interest" description="Disordered" evidence="4">
    <location>
        <begin position="1386"/>
        <end position="1406"/>
    </location>
</feature>
<dbReference type="PROSITE" id="PS51783">
    <property type="entry name" value="PH_BEACH"/>
    <property type="match status" value="1"/>
</dbReference>
<dbReference type="Gene3D" id="1.10.1540.10">
    <property type="entry name" value="BEACH domain"/>
    <property type="match status" value="1"/>
</dbReference>
<dbReference type="SMART" id="SM01026">
    <property type="entry name" value="Beach"/>
    <property type="match status" value="1"/>
</dbReference>
<feature type="region of interest" description="Disordered" evidence="4">
    <location>
        <begin position="1952"/>
        <end position="1972"/>
    </location>
</feature>
<dbReference type="PROSITE" id="PS50082">
    <property type="entry name" value="WD_REPEATS_2"/>
    <property type="match status" value="1"/>
</dbReference>
<feature type="repeat" description="WD" evidence="3">
    <location>
        <begin position="2034"/>
        <end position="2066"/>
    </location>
</feature>
<keyword evidence="9" id="KW-1185">Reference proteome</keyword>
<proteinExistence type="predicted"/>
<dbReference type="SUPFAM" id="SSF81837">
    <property type="entry name" value="BEACH domain"/>
    <property type="match status" value="1"/>
</dbReference>
<sequence length="2263" mass="247326">MLDEALKAQGNEGEMVRLMIDIISEAHDDKRMQAQAIEVATQLVRRKLHLMQAVDSPPASALPHKDVGQPPIVQDSLIGRFLYLAMKMQDVALLGQVLGTLLELMVFDVHARDALSLWRAMQTADPPLRDRLFKLTRAVLEDESDAALSVLRRQVFVMRGEHAGIIAPSSTALPLKKGYTFCASLLVDPTTPSMALYSFRGENGHGISAVLDDDVLVLSSFTSQGSFFKLPVPLKETRKTMTYTWTHLAISHSKKMVFKDKVAVYIDGMPFFVGHLPYPDPLQMAGGHICIGAAAAMSMPSFQGQMGQPTLLGFALSDADMVTLVPPSKPTVATWLCENGALADKSKFVFAYDAAVCSLPRDCLCYDVSGNSAHGWLEPGTKAVCRSSLTRALSPLGGVTTLLLLLLDGAHAATDVVPVLQLVAYGLRVSPRCLSQYLRGHGSKVVAHVLTQLPPSALTPDLLDAVVDLFDVVATAGTSTQRLRLVVLSLFGLNSAWFRAPFATQVRLVETVLPKYASLMEHTSSSEDDGMTMGVGHWCAWMTKWYGTTTHLMDNEAAMCCKLALDKLIDPLLLPRQQVIDESDAWVTFVRHVDRRMQHVSASASSPPPVDVQELFCYVTRTLGTEATTNSGGGGVTSPPSRTMHVKLQKHAPLAMWYLWLATPSLAVRLDVLHAYEAMTQQVHLRFPDAVLFYNSLQPYALEMQQCEVVLDVSLGPRSLLTGDRSTSTPRGHFIPVVLLKLLASAPFHVQLYVLYELHKYLGGPKSDIFKEYIRVDPEWMKILVSIKTSTHAASSSSPATSDVMDARQLNDYCMVLCDETASIETRVEIIHSIGASHDSCGADFMLTVLQHAVAPPPVKQAIIHTIIASFPHHAMRLVDAFCTDIVIDVLAYSLRHVNHGWLHLLETYFYLHKEPRVCVAILSTVADAVLAKGFDDEKDLEWENRSQFCSLLTLVYFIADHMGYPLQDESTHVGLLKKARDLWLPVLPHLAKVTWHSNKILVQVAGAVADVEEDGTSLLHSLFAPYPLTRRLALYAILQATKISLLTGGGADVGSLRPVLESLHVLSVLGDAGVIKPNTMEPPFLLSVLTELHGLWGLATSVETKETLKGLLHSVAMETLSRVGPDTELAHALMGITALPADGPAALWKPFLTVVAKDAADAQTDVDAHVDAFVSKWRALVSSHAVFNADLTVQDVHQRTVIVSVHTQDCELLRLTDSVDDDRGGALDELYERTTADAEKVARRFHAQLHASLRSVLQEPDGEPSPTTTGGLTCPPTRAFKQTAAENQWRMRLALKTIDAPEHGSTTDASDGVVRSPRRRPPSATSLASSWSRSDGGSMTELSEMLSDATVRAVLRTAASSNVDADDGVYDEVPDDAVVVAASSPERDAAPPLPPAPPPSSSSSYAHHVLSTLAQVATDTQAAVTQMQENVTDRVDSVVCLKDQLADDASTVLTHIQSNKPAPPLRRKSSSDFTVKSSATDFVCHAELVRQMYILAGQIRVTEHALVFVPSSIVDEHGQDVSLSHADHKLLKPRRIALDDIGQLYGRRYLLKVTALEVFVASTRKNYFFHVCDASVHDVHGAILSRRPLRLQANPEWKRLRHPSHAFRSAAKTQQWVNHEMSTFEYLMWLNTVSGRTYNDLTQYPVFPWVLADYASPTLDLARPATFRDLTKPMGALDPTRLSFFMERYAAFDDPDIPKFMYGSHYSHVGAVLYYLVRLEPFTSLARRVQGGRFDHADRLFHSIADTWANCLTDTSDLKELTPEWFYCPAFLTNHSNVQLGTRQNGVQLHDVVLPPYASSPEDFIFKHMEALESDYVSQHIHEWIDLVFGDKQRGPAAIDAHNVFFYLTYEGMVDIDSIADPILQASMRAQIAHFGQTPSQLLREPHVARHRLEMTKQWKPCMPMLLPHVHPISLLEFTTSASLLCLDTTGMLSIHKFTSPYKQVTKPLTTTTTTATSTGSALSPQKPTAPPTLVDSGVLELQDRKCRRVVPDYSWLRDQLWAVVGTAIVTGGHADGSVRCFGIADGAYLCSLVHHAQPVTCVRGQGNLLACGSADGTVSIWTVQVSMGWSASIIDSLNIFRPQNKRVVVERDYAPRQVCLGHIVAVTALAVRDDLDLVVSGSSASCLVHAISSGSLVVDLKQPEGSAVHAVAISTVGLIVVASSTRQGDHGLCAFSLQGRLLATTTTSAPVTKLHMLARTAHVVAGGAMGASLLTAHSLVEVQSLTTVGVSSAALSSDEKYAILGLDVMPAQVLSVALACH</sequence>
<evidence type="ECO:0000259" key="5">
    <source>
        <dbReference type="PROSITE" id="PS50197"/>
    </source>
</evidence>
<dbReference type="Pfam" id="PF02138">
    <property type="entry name" value="Beach"/>
    <property type="match status" value="1"/>
</dbReference>
<dbReference type="InterPro" id="IPR036372">
    <property type="entry name" value="BEACH_dom_sf"/>
</dbReference>
<dbReference type="Proteomes" id="UP000332933">
    <property type="component" value="Unassembled WGS sequence"/>
</dbReference>
<feature type="domain" description="BEACH" evidence="5">
    <location>
        <begin position="1602"/>
        <end position="1891"/>
    </location>
</feature>
<feature type="domain" description="BEACH-type PH" evidence="6">
    <location>
        <begin position="1476"/>
        <end position="1585"/>
    </location>
</feature>
<dbReference type="OrthoDB" id="26681at2759"/>
<dbReference type="SUPFAM" id="SSF50729">
    <property type="entry name" value="PH domain-like"/>
    <property type="match status" value="1"/>
</dbReference>
<feature type="compositionally biased region" description="Low complexity" evidence="4">
    <location>
        <begin position="1952"/>
        <end position="1963"/>
    </location>
</feature>
<feature type="compositionally biased region" description="Low complexity" evidence="4">
    <location>
        <begin position="1265"/>
        <end position="1278"/>
    </location>
</feature>
<dbReference type="FunFam" id="1.10.1540.10:FF:000001">
    <property type="entry name" value="neurobeachin isoform X1"/>
    <property type="match status" value="1"/>
</dbReference>
<dbReference type="Pfam" id="PF14844">
    <property type="entry name" value="PH_BEACH"/>
    <property type="match status" value="1"/>
</dbReference>
<evidence type="ECO:0000313" key="7">
    <source>
        <dbReference type="EMBL" id="KAF0686014.1"/>
    </source>
</evidence>
<dbReference type="Pfam" id="PF15787">
    <property type="entry name" value="DUF4704"/>
    <property type="match status" value="1"/>
</dbReference>
<dbReference type="SMART" id="SM00320">
    <property type="entry name" value="WD40"/>
    <property type="match status" value="3"/>
</dbReference>
<evidence type="ECO:0000313" key="9">
    <source>
        <dbReference type="Proteomes" id="UP000332933"/>
    </source>
</evidence>
<feature type="region of interest" description="Disordered" evidence="4">
    <location>
        <begin position="1256"/>
        <end position="1278"/>
    </location>
</feature>
<feature type="compositionally biased region" description="Low complexity" evidence="4">
    <location>
        <begin position="1323"/>
        <end position="1335"/>
    </location>
</feature>
<dbReference type="InterPro" id="IPR023362">
    <property type="entry name" value="PH-BEACH_dom"/>
</dbReference>
<dbReference type="InterPro" id="IPR036322">
    <property type="entry name" value="WD40_repeat_dom_sf"/>
</dbReference>
<dbReference type="EMBL" id="VJMH01007019">
    <property type="protein sequence ID" value="KAF0686014.1"/>
    <property type="molecule type" value="Genomic_DNA"/>
</dbReference>
<dbReference type="SUPFAM" id="SSF50978">
    <property type="entry name" value="WD40 repeat-like"/>
    <property type="match status" value="1"/>
</dbReference>
<evidence type="ECO:0000256" key="3">
    <source>
        <dbReference type="PROSITE-ProRule" id="PRU00221"/>
    </source>
</evidence>
<dbReference type="PANTHER" id="PTHR13743">
    <property type="entry name" value="BEIGE/BEACH-RELATED"/>
    <property type="match status" value="1"/>
</dbReference>
<dbReference type="Gene3D" id="2.30.29.30">
    <property type="entry name" value="Pleckstrin-homology domain (PH domain)/Phosphotyrosine-binding domain (PTB)"/>
    <property type="match status" value="1"/>
</dbReference>
<dbReference type="Pfam" id="PF20426">
    <property type="entry name" value="NBCH_WD40"/>
    <property type="match status" value="1"/>
</dbReference>
<keyword evidence="1 3" id="KW-0853">WD repeat</keyword>
<dbReference type="PROSITE" id="PS50197">
    <property type="entry name" value="BEACH"/>
    <property type="match status" value="1"/>
</dbReference>
<dbReference type="InterPro" id="IPR001680">
    <property type="entry name" value="WD40_rpt"/>
</dbReference>
<evidence type="ECO:0000313" key="8">
    <source>
        <dbReference type="EMBL" id="VFT98835.1"/>
    </source>
</evidence>
<keyword evidence="2" id="KW-0677">Repeat</keyword>
<protein>
    <submittedName>
        <fullName evidence="8">Aste57867_22168 protein</fullName>
    </submittedName>
</protein>
<accession>A0A485LJF5</accession>
<dbReference type="InterPro" id="IPR013320">
    <property type="entry name" value="ConA-like_dom_sf"/>
</dbReference>
<organism evidence="8 9">
    <name type="scientific">Aphanomyces stellatus</name>
    <dbReference type="NCBI Taxonomy" id="120398"/>
    <lineage>
        <taxon>Eukaryota</taxon>
        <taxon>Sar</taxon>
        <taxon>Stramenopiles</taxon>
        <taxon>Oomycota</taxon>
        <taxon>Saprolegniomycetes</taxon>
        <taxon>Saprolegniales</taxon>
        <taxon>Verrucalvaceae</taxon>
        <taxon>Aphanomyces</taxon>
    </lineage>
</organism>
<dbReference type="InterPro" id="IPR046851">
    <property type="entry name" value="NBCH_WD40"/>
</dbReference>
<dbReference type="InterPro" id="IPR015943">
    <property type="entry name" value="WD40/YVTN_repeat-like_dom_sf"/>
</dbReference>
<reference evidence="7" key="2">
    <citation type="submission" date="2019-06" db="EMBL/GenBank/DDBJ databases">
        <title>Genomics analysis of Aphanomyces spp. identifies a new class of oomycete effector associated with host adaptation.</title>
        <authorList>
            <person name="Gaulin E."/>
        </authorList>
    </citation>
    <scope>NUCLEOTIDE SEQUENCE</scope>
    <source>
        <strain evidence="7">CBS 578.67</strain>
    </source>
</reference>
<dbReference type="Gene3D" id="2.130.10.10">
    <property type="entry name" value="YVTN repeat-like/Quinoprotein amine dehydrogenase"/>
    <property type="match status" value="1"/>
</dbReference>
<dbReference type="InterPro" id="IPR031570">
    <property type="entry name" value="NBEA/BDCP_DUF4704"/>
</dbReference>
<evidence type="ECO:0000259" key="6">
    <source>
        <dbReference type="PROSITE" id="PS51783"/>
    </source>
</evidence>
<dbReference type="SUPFAM" id="SSF49899">
    <property type="entry name" value="Concanavalin A-like lectins/glucanases"/>
    <property type="match status" value="1"/>
</dbReference>
<dbReference type="InterPro" id="IPR050865">
    <property type="entry name" value="BEACH_Domain"/>
</dbReference>
<evidence type="ECO:0000256" key="4">
    <source>
        <dbReference type="SAM" id="MobiDB-lite"/>
    </source>
</evidence>
<name>A0A485LJF5_9STRA</name>
<dbReference type="InterPro" id="IPR011993">
    <property type="entry name" value="PH-like_dom_sf"/>
</dbReference>
<gene>
    <name evidence="8" type="primary">Aste57867_22168</name>
    <name evidence="7" type="ORF">As57867_022099</name>
    <name evidence="8" type="ORF">ASTE57867_22168</name>
</gene>
<feature type="region of interest" description="Disordered" evidence="4">
    <location>
        <begin position="1298"/>
        <end position="1340"/>
    </location>
</feature>
<dbReference type="InterPro" id="IPR000409">
    <property type="entry name" value="BEACH_dom"/>
</dbReference>
<feature type="compositionally biased region" description="Pro residues" evidence="4">
    <location>
        <begin position="1392"/>
        <end position="1401"/>
    </location>
</feature>
<reference evidence="8 9" key="1">
    <citation type="submission" date="2019-03" db="EMBL/GenBank/DDBJ databases">
        <authorList>
            <person name="Gaulin E."/>
            <person name="Dumas B."/>
        </authorList>
    </citation>
    <scope>NUCLEOTIDE SEQUENCE [LARGE SCALE GENOMIC DNA]</scope>
    <source>
        <strain evidence="8">CBS 568.67</strain>
    </source>
</reference>
<evidence type="ECO:0000256" key="2">
    <source>
        <dbReference type="ARBA" id="ARBA00022737"/>
    </source>
</evidence>
<dbReference type="EMBL" id="CAADRA010007045">
    <property type="protein sequence ID" value="VFT98835.1"/>
    <property type="molecule type" value="Genomic_DNA"/>
</dbReference>